<feature type="domain" description="RCK C-terminal" evidence="8">
    <location>
        <begin position="671"/>
        <end position="755"/>
    </location>
</feature>
<feature type="transmembrane region" description="Helical" evidence="7">
    <location>
        <begin position="58"/>
        <end position="77"/>
    </location>
</feature>
<organism evidence="9 10">
    <name type="scientific">Hornefia porci</name>
    <dbReference type="NCBI Taxonomy" id="2652292"/>
    <lineage>
        <taxon>Bacteria</taxon>
        <taxon>Bacillati</taxon>
        <taxon>Bacillota</taxon>
        <taxon>Clostridia</taxon>
        <taxon>Peptostreptococcales</taxon>
        <taxon>Anaerovoracaceae</taxon>
        <taxon>Hornefia</taxon>
    </lineage>
</organism>
<comment type="subcellular location">
    <subcellularLocation>
        <location evidence="1">Membrane</location>
        <topology evidence="1">Multi-pass membrane protein</topology>
    </subcellularLocation>
</comment>
<evidence type="ECO:0000256" key="6">
    <source>
        <dbReference type="ARBA" id="ARBA00023136"/>
    </source>
</evidence>
<feature type="transmembrane region" description="Helical" evidence="7">
    <location>
        <begin position="455"/>
        <end position="478"/>
    </location>
</feature>
<dbReference type="GO" id="GO:0008324">
    <property type="term" value="F:monoatomic cation transmembrane transporter activity"/>
    <property type="evidence" value="ECO:0007669"/>
    <property type="project" value="InterPro"/>
</dbReference>
<evidence type="ECO:0000313" key="10">
    <source>
        <dbReference type="Proteomes" id="UP000187404"/>
    </source>
</evidence>
<feature type="domain" description="RCK C-terminal" evidence="8">
    <location>
        <begin position="573"/>
        <end position="657"/>
    </location>
</feature>
<dbReference type="SUPFAM" id="SSF116726">
    <property type="entry name" value="TrkA C-terminal domain-like"/>
    <property type="match status" value="2"/>
</dbReference>
<dbReference type="Proteomes" id="UP000187404">
    <property type="component" value="Unassembled WGS sequence"/>
</dbReference>
<dbReference type="GO" id="GO:0006813">
    <property type="term" value="P:potassium ion transport"/>
    <property type="evidence" value="ECO:0007669"/>
    <property type="project" value="InterPro"/>
</dbReference>
<name>A0A1Q9JES6_9FIRM</name>
<dbReference type="GO" id="GO:1902600">
    <property type="term" value="P:proton transmembrane transport"/>
    <property type="evidence" value="ECO:0007669"/>
    <property type="project" value="InterPro"/>
</dbReference>
<accession>A0A1Q9JES6</accession>
<dbReference type="Gene3D" id="3.30.70.1450">
    <property type="entry name" value="Regulator of K+ conductance, C-terminal domain"/>
    <property type="match status" value="2"/>
</dbReference>
<gene>
    <name evidence="9" type="ORF">BHK98_00395</name>
</gene>
<evidence type="ECO:0000256" key="1">
    <source>
        <dbReference type="ARBA" id="ARBA00004141"/>
    </source>
</evidence>
<proteinExistence type="inferred from homology"/>
<dbReference type="PANTHER" id="PTHR42751:SF3">
    <property type="entry name" value="SODIUM_GLUTAMATE SYMPORTER"/>
    <property type="match status" value="1"/>
</dbReference>
<dbReference type="InterPro" id="IPR036721">
    <property type="entry name" value="RCK_C_sf"/>
</dbReference>
<dbReference type="PANTHER" id="PTHR42751">
    <property type="entry name" value="SODIUM/HYDROGEN EXCHANGER FAMILY/TRKA DOMAIN PROTEIN"/>
    <property type="match status" value="1"/>
</dbReference>
<keyword evidence="10" id="KW-1185">Reference proteome</keyword>
<dbReference type="GO" id="GO:0016020">
    <property type="term" value="C:membrane"/>
    <property type="evidence" value="ECO:0007669"/>
    <property type="project" value="UniProtKB-SubCell"/>
</dbReference>
<dbReference type="OrthoDB" id="9793589at2"/>
<feature type="transmembrane region" description="Helical" evidence="7">
    <location>
        <begin position="331"/>
        <end position="351"/>
    </location>
</feature>
<feature type="transmembrane region" description="Helical" evidence="7">
    <location>
        <begin position="298"/>
        <end position="319"/>
    </location>
</feature>
<keyword evidence="3" id="KW-0813">Transport</keyword>
<dbReference type="Gene3D" id="1.20.1530.20">
    <property type="match status" value="1"/>
</dbReference>
<comment type="caution">
    <text evidence="9">The sequence shown here is derived from an EMBL/GenBank/DDBJ whole genome shotgun (WGS) entry which is preliminary data.</text>
</comment>
<dbReference type="InterPro" id="IPR038770">
    <property type="entry name" value="Na+/solute_symporter_sf"/>
</dbReference>
<evidence type="ECO:0000256" key="7">
    <source>
        <dbReference type="SAM" id="Phobius"/>
    </source>
</evidence>
<evidence type="ECO:0000256" key="3">
    <source>
        <dbReference type="ARBA" id="ARBA00022448"/>
    </source>
</evidence>
<evidence type="ECO:0000256" key="2">
    <source>
        <dbReference type="ARBA" id="ARBA00005551"/>
    </source>
</evidence>
<dbReference type="RefSeq" id="WP_075711704.1">
    <property type="nucleotide sequence ID" value="NZ_MJIE01000001.1"/>
</dbReference>
<dbReference type="GO" id="GO:0015297">
    <property type="term" value="F:antiporter activity"/>
    <property type="evidence" value="ECO:0007669"/>
    <property type="project" value="InterPro"/>
</dbReference>
<dbReference type="PROSITE" id="PS51202">
    <property type="entry name" value="RCK_C"/>
    <property type="match status" value="2"/>
</dbReference>
<feature type="transmembrane region" description="Helical" evidence="7">
    <location>
        <begin position="185"/>
        <end position="209"/>
    </location>
</feature>
<dbReference type="InterPro" id="IPR006037">
    <property type="entry name" value="RCK_C"/>
</dbReference>
<evidence type="ECO:0000256" key="4">
    <source>
        <dbReference type="ARBA" id="ARBA00022692"/>
    </source>
</evidence>
<comment type="similarity">
    <text evidence="2">Belongs to the monovalent cation:proton antiporter 2 (CPA2) transporter (TC 2.A.37) family.</text>
</comment>
<feature type="transmembrane region" description="Helical" evidence="7">
    <location>
        <begin position="427"/>
        <end position="449"/>
    </location>
</feature>
<feature type="transmembrane region" description="Helical" evidence="7">
    <location>
        <begin position="221"/>
        <end position="239"/>
    </location>
</feature>
<dbReference type="EMBL" id="MJIE01000001">
    <property type="protein sequence ID" value="OLR54683.1"/>
    <property type="molecule type" value="Genomic_DNA"/>
</dbReference>
<feature type="transmembrane region" description="Helical" evidence="7">
    <location>
        <begin position="149"/>
        <end position="173"/>
    </location>
</feature>
<feature type="transmembrane region" description="Helical" evidence="7">
    <location>
        <begin position="31"/>
        <end position="52"/>
    </location>
</feature>
<reference evidence="9 10" key="1">
    <citation type="journal article" date="2016" name="Appl. Environ. Microbiol.">
        <title>Function and Phylogeny of Bacterial Butyryl Coenzyme A:Acetate Transferases and Their Diversity in the Proximal Colon of Swine.</title>
        <authorList>
            <person name="Trachsel J."/>
            <person name="Bayles D.O."/>
            <person name="Looft T."/>
            <person name="Levine U.Y."/>
            <person name="Allen H.K."/>
        </authorList>
    </citation>
    <scope>NUCLEOTIDE SEQUENCE [LARGE SCALE GENOMIC DNA]</scope>
    <source>
        <strain evidence="9 10">68-3-10</strain>
    </source>
</reference>
<dbReference type="Pfam" id="PF02080">
    <property type="entry name" value="TrkA_C"/>
    <property type="match status" value="2"/>
</dbReference>
<dbReference type="STRING" id="1261640.BHK98_00395"/>
<sequence length="757" mass="83307">MHIPSLVTDLAMMLIVAGIVSIIFRKLNLPVILGYILAGFITSPYFPMFFSVEDKQTINALSELGVIIILFHIGLEFDFHKLLSVGSTAIVTAIVKMSGVLAVGYCFGTMIGLSRMNSVFLGAMLSISSTVVIRKAFDELGVAGEKYTSLVMGTLIMEDLFGVFIMVILSSLAVGQNTGGTELMIHLGLMGCYLVVWLLLGIFLLPTFLNKIMALMNREMLVVLSLGICFCMALIARSLGFSVELGAFLAGSLFAGTKHAEEVEESTSAIKDMFSVIFFLSVGMLVDPSVIAEQWTSILPIAIIAVLAKLVFATLGMVLSGQSLGTAIRSGFSLAPIGEFSYIIASLGISLGVMDSYLYPVIVAASVLTTLITPVLIRNSGRFTGFLRGHLPEKVLDKMTQYSSSEQDKEEKIPDWGVWLRQYFQSLLLYGTIMLVAAIAGVHLAAPALEHLTNGVWAGVISCGGIYVVIALFLRPMLKFHDKVFTRLWLDSKANRPPMVLLICIKVILIAVIVFYPIHQMFGAHRSILFIAVLAAILVLSKTDFITTSYLEMETRFLRNLNEKTIHRLQQENGQQEWLNEDINIFSYFVPEDAPYIGKRLSELEWGRRYDVLVVKIRRGERSILLPQGSVPVQAGDKLYVVGNLAAVCNLHKALDIDPPRRIRTLRAFMETDYPDTENALACLAIQVTGCEPYCGQSIMNTQILNKGHCMILGIQKNGYPVVMPDPHLTIRKDDVIWVMGSNNNVGRLAAFSVCPL</sequence>
<evidence type="ECO:0000259" key="8">
    <source>
        <dbReference type="PROSITE" id="PS51202"/>
    </source>
</evidence>
<protein>
    <recommendedName>
        <fullName evidence="8">RCK C-terminal domain-containing protein</fullName>
    </recommendedName>
</protein>
<dbReference type="InterPro" id="IPR006153">
    <property type="entry name" value="Cation/H_exchanger_TM"/>
</dbReference>
<dbReference type="Pfam" id="PF00999">
    <property type="entry name" value="Na_H_Exchanger"/>
    <property type="match status" value="1"/>
</dbReference>
<feature type="transmembrane region" description="Helical" evidence="7">
    <location>
        <begin position="499"/>
        <end position="518"/>
    </location>
</feature>
<evidence type="ECO:0000256" key="5">
    <source>
        <dbReference type="ARBA" id="ARBA00022989"/>
    </source>
</evidence>
<feature type="transmembrane region" description="Helical" evidence="7">
    <location>
        <begin position="89"/>
        <end position="113"/>
    </location>
</feature>
<keyword evidence="4 7" id="KW-0812">Transmembrane</keyword>
<evidence type="ECO:0000313" key="9">
    <source>
        <dbReference type="EMBL" id="OLR54683.1"/>
    </source>
</evidence>
<feature type="transmembrane region" description="Helical" evidence="7">
    <location>
        <begin position="524"/>
        <end position="541"/>
    </location>
</feature>
<keyword evidence="5 7" id="KW-1133">Transmembrane helix</keyword>
<feature type="transmembrane region" description="Helical" evidence="7">
    <location>
        <begin position="6"/>
        <end position="24"/>
    </location>
</feature>
<feature type="transmembrane region" description="Helical" evidence="7">
    <location>
        <begin position="119"/>
        <end position="137"/>
    </location>
</feature>
<dbReference type="AlphaFoldDB" id="A0A1Q9JES6"/>
<keyword evidence="6 7" id="KW-0472">Membrane</keyword>
<feature type="transmembrane region" description="Helical" evidence="7">
    <location>
        <begin position="357"/>
        <end position="377"/>
    </location>
</feature>